<feature type="transmembrane region" description="Helical" evidence="1">
    <location>
        <begin position="51"/>
        <end position="69"/>
    </location>
</feature>
<dbReference type="InterPro" id="IPR022270">
    <property type="entry name" value="Blh_diox"/>
</dbReference>
<keyword evidence="1" id="KW-0472">Membrane</keyword>
<dbReference type="GO" id="GO:0016121">
    <property type="term" value="P:carotene catabolic process"/>
    <property type="evidence" value="ECO:0007669"/>
    <property type="project" value="UniProtKB-UniRule"/>
</dbReference>
<evidence type="ECO:0000313" key="3">
    <source>
        <dbReference type="Proteomes" id="UP000320095"/>
    </source>
</evidence>
<keyword evidence="1" id="KW-0560">Oxidoreductase</keyword>
<accession>A0A502EKB1</accession>
<comment type="function">
    <text evidence="1">Catalyzes the cleavage of beta-carotene at its central double bond (15,15') to yield two molecules of all-trans-retinal.</text>
</comment>
<comment type="caution">
    <text evidence="2">The sequence shown here is derived from an EMBL/GenBank/DDBJ whole genome shotgun (WGS) entry which is preliminary data.</text>
</comment>
<feature type="transmembrane region" description="Helical" evidence="1">
    <location>
        <begin position="21"/>
        <end position="39"/>
    </location>
</feature>
<feature type="binding site" evidence="1">
    <location>
        <position position="119"/>
    </location>
    <ligand>
        <name>Fe cation</name>
        <dbReference type="ChEBI" id="CHEBI:24875"/>
    </ligand>
</feature>
<reference evidence="2 3" key="1">
    <citation type="journal article" date="2019" name="Environ. Microbiol.">
        <title>Species interactions and distinct microbial communities in high Arctic permafrost affected cryosols are associated with the CH4 and CO2 gas fluxes.</title>
        <authorList>
            <person name="Altshuler I."/>
            <person name="Hamel J."/>
            <person name="Turney S."/>
            <person name="Magnuson E."/>
            <person name="Levesque R."/>
            <person name="Greer C."/>
            <person name="Whyte L.G."/>
        </authorList>
    </citation>
    <scope>NUCLEOTIDE SEQUENCE [LARGE SCALE GENOMIC DNA]</scope>
    <source>
        <strain evidence="2 3">S5.20</strain>
    </source>
</reference>
<keyword evidence="1" id="KW-0223">Dioxygenase</keyword>
<dbReference type="GO" id="GO:0005886">
    <property type="term" value="C:plasma membrane"/>
    <property type="evidence" value="ECO:0007669"/>
    <property type="project" value="UniProtKB-SubCell"/>
</dbReference>
<dbReference type="GO" id="GO:0010436">
    <property type="term" value="F:carotenoid dioxygenase activity"/>
    <property type="evidence" value="ECO:0007669"/>
    <property type="project" value="UniProtKB-UniRule"/>
</dbReference>
<comment type="similarity">
    <text evidence="1">Belongs to the Brp/Blh beta-carotene diooxygenase family.</text>
</comment>
<feature type="transmembrane region" description="Helical" evidence="1">
    <location>
        <begin position="107"/>
        <end position="123"/>
    </location>
</feature>
<keyword evidence="1" id="KW-1133">Transmembrane helix</keyword>
<dbReference type="GO" id="GO:0003834">
    <property type="term" value="F:beta-carotene 15,15'-dioxygenase activity"/>
    <property type="evidence" value="ECO:0007669"/>
    <property type="project" value="UniProtKB-EC"/>
</dbReference>
<feature type="binding site" evidence="1">
    <location>
        <position position="237"/>
    </location>
    <ligand>
        <name>Fe cation</name>
        <dbReference type="ChEBI" id="CHEBI:24875"/>
    </ligand>
</feature>
<sequence length="329" mass="34910">MTATAAARLSSRPAWSVLDRRVTVLCLAVVSVAIGWTLADRSGLQSVSPAVAAAGIVIGIPHGAMDHLVPGLASRRWQTPAHLALVIGVYVVIAAAAALALLRMPDFSFAIFLLASALHFGWAETTYAEERSGDQIPEWRDGWWAAIAHGSIVVVLPLWSSEGQDAMRPLVPTLVDAVASVPTSWAISAVVAWCGATVIRLVARRRLLAAVELIAVLALFLVVPVFAAFGVYFGLWHAVRHTSRLMDALAPGESIHLQLKAFARGAVVPTSAALIVLTLLFAYRSNVGVVMTGVSVLLALTFPHVLVVALLDHHRRAGRPLSATESTGE</sequence>
<evidence type="ECO:0000256" key="1">
    <source>
        <dbReference type="HAMAP-Rule" id="MF_02093"/>
    </source>
</evidence>
<feature type="transmembrane region" description="Helical" evidence="1">
    <location>
        <begin position="143"/>
        <end position="161"/>
    </location>
</feature>
<dbReference type="GO" id="GO:0005506">
    <property type="term" value="F:iron ion binding"/>
    <property type="evidence" value="ECO:0007669"/>
    <property type="project" value="UniProtKB-UniRule"/>
</dbReference>
<keyword evidence="3" id="KW-1185">Reference proteome</keyword>
<dbReference type="EMBL" id="RCZG01000001">
    <property type="protein sequence ID" value="TPG36970.1"/>
    <property type="molecule type" value="Genomic_DNA"/>
</dbReference>
<feature type="binding site" evidence="1">
    <location>
        <position position="241"/>
    </location>
    <ligand>
        <name>Fe cation</name>
        <dbReference type="ChEBI" id="CHEBI:24875"/>
    </ligand>
</feature>
<feature type="transmembrane region" description="Helical" evidence="1">
    <location>
        <begin position="214"/>
        <end position="236"/>
    </location>
</feature>
<name>A0A502EKB1_9MYCO</name>
<dbReference type="HAMAP" id="MF_02093">
    <property type="entry name" value="Beta_carotene_diox"/>
    <property type="match status" value="1"/>
</dbReference>
<keyword evidence="1" id="KW-0408">Iron</keyword>
<comment type="catalytic activity">
    <reaction evidence="1">
        <text>all-trans-beta-carotene + O2 = 2 all-trans-retinal</text>
        <dbReference type="Rhea" id="RHEA:32887"/>
        <dbReference type="ChEBI" id="CHEBI:15379"/>
        <dbReference type="ChEBI" id="CHEBI:17579"/>
        <dbReference type="ChEBI" id="CHEBI:17898"/>
        <dbReference type="EC" id="1.13.11.63"/>
    </reaction>
</comment>
<evidence type="ECO:0000313" key="2">
    <source>
        <dbReference type="EMBL" id="TPG36970.1"/>
    </source>
</evidence>
<dbReference type="RefSeq" id="WP_140687995.1">
    <property type="nucleotide sequence ID" value="NZ_RCZG01000001.1"/>
</dbReference>
<dbReference type="AlphaFoldDB" id="A0A502EKB1"/>
<feature type="transmembrane region" description="Helical" evidence="1">
    <location>
        <begin position="181"/>
        <end position="202"/>
    </location>
</feature>
<dbReference type="Pfam" id="PF15461">
    <property type="entry name" value="BCD"/>
    <property type="match status" value="1"/>
</dbReference>
<dbReference type="NCBIfam" id="TIGR03753">
    <property type="entry name" value="blh_monoox"/>
    <property type="match status" value="1"/>
</dbReference>
<gene>
    <name evidence="2" type="ORF">EAH80_03565</name>
</gene>
<comment type="cofactor">
    <cofactor evidence="1">
        <name>Fe(2+)</name>
        <dbReference type="ChEBI" id="CHEBI:29033"/>
    </cofactor>
</comment>
<feature type="transmembrane region" description="Helical" evidence="1">
    <location>
        <begin position="289"/>
        <end position="311"/>
    </location>
</feature>
<comment type="subcellular location">
    <subcellularLocation>
        <location evidence="1">Cell membrane</location>
        <topology evidence="1">Multi-pass membrane protein</topology>
    </subcellularLocation>
</comment>
<feature type="binding site" evidence="1">
    <location>
        <position position="62"/>
    </location>
    <ligand>
        <name>Fe cation</name>
        <dbReference type="ChEBI" id="CHEBI:24875"/>
    </ligand>
</feature>
<organism evidence="2 3">
    <name type="scientific">Mycolicibacterium hodleri</name>
    <dbReference type="NCBI Taxonomy" id="49897"/>
    <lineage>
        <taxon>Bacteria</taxon>
        <taxon>Bacillati</taxon>
        <taxon>Actinomycetota</taxon>
        <taxon>Actinomycetes</taxon>
        <taxon>Mycobacteriales</taxon>
        <taxon>Mycobacteriaceae</taxon>
        <taxon>Mycolicibacterium</taxon>
    </lineage>
</organism>
<dbReference type="EC" id="1.13.11.63" evidence="1"/>
<keyword evidence="1" id="KW-1003">Cell membrane</keyword>
<feature type="transmembrane region" description="Helical" evidence="1">
    <location>
        <begin position="81"/>
        <end position="101"/>
    </location>
</feature>
<feature type="transmembrane region" description="Helical" evidence="1">
    <location>
        <begin position="261"/>
        <end position="282"/>
    </location>
</feature>
<keyword evidence="1" id="KW-0479">Metal-binding</keyword>
<proteinExistence type="inferred from homology"/>
<keyword evidence="1" id="KW-0812">Transmembrane</keyword>
<protein>
    <recommendedName>
        <fullName evidence="1">Probable beta-carotene 15,15'-dioxygenase</fullName>
        <ecNumber evidence="1">1.13.11.63</ecNumber>
    </recommendedName>
</protein>
<dbReference type="Proteomes" id="UP000320095">
    <property type="component" value="Unassembled WGS sequence"/>
</dbReference>
<dbReference type="OrthoDB" id="199761at2"/>